<name>A0A4W3IG00_CALMI</name>
<dbReference type="OMA" id="LCSMHDE"/>
<evidence type="ECO:0000313" key="2">
    <source>
        <dbReference type="Ensembl" id="ENSCMIP00000025753.1"/>
    </source>
</evidence>
<reference evidence="3" key="1">
    <citation type="journal article" date="2006" name="Science">
        <title>Ancient noncoding elements conserved in the human genome.</title>
        <authorList>
            <person name="Venkatesh B."/>
            <person name="Kirkness E.F."/>
            <person name="Loh Y.H."/>
            <person name="Halpern A.L."/>
            <person name="Lee A.P."/>
            <person name="Johnson J."/>
            <person name="Dandona N."/>
            <person name="Viswanathan L.D."/>
            <person name="Tay A."/>
            <person name="Venter J.C."/>
            <person name="Strausberg R.L."/>
            <person name="Brenner S."/>
        </authorList>
    </citation>
    <scope>NUCLEOTIDE SEQUENCE [LARGE SCALE GENOMIC DNA]</scope>
</reference>
<protein>
    <submittedName>
        <fullName evidence="2">Death domain containing 1</fullName>
    </submittedName>
</protein>
<dbReference type="Gene3D" id="1.10.533.10">
    <property type="entry name" value="Death Domain, Fas"/>
    <property type="match status" value="1"/>
</dbReference>
<dbReference type="InParanoid" id="A0A4W3IG00"/>
<gene>
    <name evidence="2" type="primary">dthd1</name>
</gene>
<dbReference type="GO" id="GO:0007165">
    <property type="term" value="P:signal transduction"/>
    <property type="evidence" value="ECO:0007669"/>
    <property type="project" value="InterPro"/>
</dbReference>
<evidence type="ECO:0000259" key="1">
    <source>
        <dbReference type="PROSITE" id="PS50017"/>
    </source>
</evidence>
<dbReference type="Pfam" id="PF00531">
    <property type="entry name" value="Death"/>
    <property type="match status" value="1"/>
</dbReference>
<dbReference type="Ensembl" id="ENSCMIT00000026177.1">
    <property type="protein sequence ID" value="ENSCMIP00000025753.1"/>
    <property type="gene ID" value="ENSCMIG00000011310.1"/>
</dbReference>
<proteinExistence type="predicted"/>
<reference evidence="3" key="3">
    <citation type="journal article" date="2014" name="Nature">
        <title>Elephant shark genome provides unique insights into gnathostome evolution.</title>
        <authorList>
            <consortium name="International Elephant Shark Genome Sequencing Consortium"/>
            <person name="Venkatesh B."/>
            <person name="Lee A.P."/>
            <person name="Ravi V."/>
            <person name="Maurya A.K."/>
            <person name="Lian M.M."/>
            <person name="Swann J.B."/>
            <person name="Ohta Y."/>
            <person name="Flajnik M.F."/>
            <person name="Sutoh Y."/>
            <person name="Kasahara M."/>
            <person name="Hoon S."/>
            <person name="Gangu V."/>
            <person name="Roy S.W."/>
            <person name="Irimia M."/>
            <person name="Korzh V."/>
            <person name="Kondrychyn I."/>
            <person name="Lim Z.W."/>
            <person name="Tay B.H."/>
            <person name="Tohari S."/>
            <person name="Kong K.W."/>
            <person name="Ho S."/>
            <person name="Lorente-Galdos B."/>
            <person name="Quilez J."/>
            <person name="Marques-Bonet T."/>
            <person name="Raney B.J."/>
            <person name="Ingham P.W."/>
            <person name="Tay A."/>
            <person name="Hillier L.W."/>
            <person name="Minx P."/>
            <person name="Boehm T."/>
            <person name="Wilson R.K."/>
            <person name="Brenner S."/>
            <person name="Warren W.C."/>
        </authorList>
    </citation>
    <scope>NUCLEOTIDE SEQUENCE [LARGE SCALE GENOMIC DNA]</scope>
</reference>
<dbReference type="SUPFAM" id="SSF47986">
    <property type="entry name" value="DEATH domain"/>
    <property type="match status" value="1"/>
</dbReference>
<dbReference type="PANTHER" id="PTHR28336:SF4">
    <property type="entry name" value="DEATH DOMAIN-CONTAINING PROTEIN 1"/>
    <property type="match status" value="1"/>
</dbReference>
<keyword evidence="3" id="KW-1185">Reference proteome</keyword>
<feature type="domain" description="Death" evidence="1">
    <location>
        <begin position="545"/>
        <end position="612"/>
    </location>
</feature>
<dbReference type="Gene3D" id="2.60.220.30">
    <property type="match status" value="1"/>
</dbReference>
<reference evidence="2" key="5">
    <citation type="submission" date="2025-09" db="UniProtKB">
        <authorList>
            <consortium name="Ensembl"/>
        </authorList>
    </citation>
    <scope>IDENTIFICATION</scope>
</reference>
<dbReference type="GeneTree" id="ENSGT00940000153404"/>
<dbReference type="PROSITE" id="PS50017">
    <property type="entry name" value="DEATH_DOMAIN"/>
    <property type="match status" value="1"/>
</dbReference>
<accession>A0A4W3IG00</accession>
<organism evidence="2 3">
    <name type="scientific">Callorhinchus milii</name>
    <name type="common">Ghost shark</name>
    <dbReference type="NCBI Taxonomy" id="7868"/>
    <lineage>
        <taxon>Eukaryota</taxon>
        <taxon>Metazoa</taxon>
        <taxon>Chordata</taxon>
        <taxon>Craniata</taxon>
        <taxon>Vertebrata</taxon>
        <taxon>Chondrichthyes</taxon>
        <taxon>Holocephali</taxon>
        <taxon>Chimaeriformes</taxon>
        <taxon>Callorhinchidae</taxon>
        <taxon>Callorhinchus</taxon>
    </lineage>
</organism>
<dbReference type="PANTHER" id="PTHR28336">
    <property type="entry name" value="BA1-643"/>
    <property type="match status" value="1"/>
</dbReference>
<reference evidence="2" key="4">
    <citation type="submission" date="2025-08" db="UniProtKB">
        <authorList>
            <consortium name="Ensembl"/>
        </authorList>
    </citation>
    <scope>IDENTIFICATION</scope>
</reference>
<dbReference type="InterPro" id="IPR011029">
    <property type="entry name" value="DEATH-like_dom_sf"/>
</dbReference>
<dbReference type="Proteomes" id="UP000314986">
    <property type="component" value="Unassembled WGS sequence"/>
</dbReference>
<reference evidence="3" key="2">
    <citation type="journal article" date="2007" name="PLoS Biol.">
        <title>Survey sequencing and comparative analysis of the elephant shark (Callorhinchus milii) genome.</title>
        <authorList>
            <person name="Venkatesh B."/>
            <person name="Kirkness E.F."/>
            <person name="Loh Y.H."/>
            <person name="Halpern A.L."/>
            <person name="Lee A.P."/>
            <person name="Johnson J."/>
            <person name="Dandona N."/>
            <person name="Viswanathan L.D."/>
            <person name="Tay A."/>
            <person name="Venter J.C."/>
            <person name="Strausberg R.L."/>
            <person name="Brenner S."/>
        </authorList>
    </citation>
    <scope>NUCLEOTIDE SEQUENCE [LARGE SCALE GENOMIC DNA]</scope>
</reference>
<sequence length="618" mass="70216">MPLLPVMRCYSHLETNVHLFHGCLCNIVVDTLVATLVYKIQSVHFALVPVEGFEMLLAELNAESDPQIPCYVTAPFMIIQKLICRIINDRSSLVIYDGEELVSNVISIQCSDSRIKIPFPIRIAIPFTASYRGHYREIMVKVSDGSLCSSYMSPISLEGIYDGHKGTYAEIKVYKLGIFSVVSCLKKERFTVPKKGLALKLSMDGRIALNYLPGTFSAPVIVQSKVQPIDTTLLSTLKARQDVYHSIVSTSPIVHITHPSTQQFRKSIAIIVPCPPNPDKKRLGDETDHGRAATAMVHRSSSHRIRAPVKKHGEPANESLKLLGFKCRDEQWFLMDAITVKNGQNGLVEFEIAEHVERFIVLRLSSSVDSSYLVSFIQELEEAIQFTMVNIVMYHRRDNFHKAVVQLVPSKDSPWELAKLREKGYRGPPEPSEEFPMREGEQLILKFSGNIKSLGNEGDVTQGYQLIFHSQRKTRLELELNEVDEFGNYCSPHYKGMAIFYKVTKEELTKQWDGADNAVESQQRMSDNVLYWVASELSEEDALLLFTSLRIRRSAIQLVKLTNPDDLTHQIFKLLSMWKKSLPTSADKQRLLSRHLNKCSRQDLVEDLQSKWKIGEEK</sequence>
<dbReference type="InterPro" id="IPR000488">
    <property type="entry name" value="Death_dom"/>
</dbReference>
<dbReference type="AlphaFoldDB" id="A0A4W3IG00"/>
<evidence type="ECO:0000313" key="3">
    <source>
        <dbReference type="Proteomes" id="UP000314986"/>
    </source>
</evidence>